<comment type="caution">
    <text evidence="3">The sequence shown here is derived from an EMBL/GenBank/DDBJ whole genome shotgun (WGS) entry which is preliminary data.</text>
</comment>
<proteinExistence type="inferred from homology"/>
<evidence type="ECO:0000256" key="1">
    <source>
        <dbReference type="ARBA" id="ARBA00023054"/>
    </source>
</evidence>
<feature type="non-terminal residue" evidence="3">
    <location>
        <position position="1"/>
    </location>
</feature>
<evidence type="ECO:0000313" key="4">
    <source>
        <dbReference type="Proteomes" id="UP000663848"/>
    </source>
</evidence>
<dbReference type="EMBL" id="CAJOBR010076693">
    <property type="protein sequence ID" value="CAF5113558.1"/>
    <property type="molecule type" value="Genomic_DNA"/>
</dbReference>
<dbReference type="GO" id="GO:0006887">
    <property type="term" value="P:exocytosis"/>
    <property type="evidence" value="ECO:0007669"/>
    <property type="project" value="TreeGrafter"/>
</dbReference>
<dbReference type="Pfam" id="PF25555">
    <property type="entry name" value="RAB3A-like_C"/>
    <property type="match status" value="1"/>
</dbReference>
<gene>
    <name evidence="3" type="ORF">QYT958_LOCUS45613</name>
</gene>
<protein>
    <submittedName>
        <fullName evidence="3">Uncharacterized protein</fullName>
    </submittedName>
</protein>
<reference evidence="3" key="1">
    <citation type="submission" date="2021-02" db="EMBL/GenBank/DDBJ databases">
        <authorList>
            <person name="Nowell W R."/>
        </authorList>
    </citation>
    <scope>NUCLEOTIDE SEQUENCE</scope>
</reference>
<accession>A0A822EV41</accession>
<dbReference type="GO" id="GO:0070319">
    <property type="term" value="C:Golgi to plasma membrane transport vesicle"/>
    <property type="evidence" value="ECO:0007669"/>
    <property type="project" value="TreeGrafter"/>
</dbReference>
<dbReference type="GO" id="GO:0005085">
    <property type="term" value="F:guanyl-nucleotide exchange factor activity"/>
    <property type="evidence" value="ECO:0007669"/>
    <property type="project" value="InterPro"/>
</dbReference>
<name>A0A822EV41_9BILA</name>
<comment type="similarity">
    <text evidence="2">Belongs to the SEC2 family.</text>
</comment>
<organism evidence="3 4">
    <name type="scientific">Rotaria socialis</name>
    <dbReference type="NCBI Taxonomy" id="392032"/>
    <lineage>
        <taxon>Eukaryota</taxon>
        <taxon>Metazoa</taxon>
        <taxon>Spiralia</taxon>
        <taxon>Gnathifera</taxon>
        <taxon>Rotifera</taxon>
        <taxon>Eurotatoria</taxon>
        <taxon>Bdelloidea</taxon>
        <taxon>Philodinida</taxon>
        <taxon>Philodinidae</taxon>
        <taxon>Rotaria</taxon>
    </lineage>
</organism>
<dbReference type="Proteomes" id="UP000663848">
    <property type="component" value="Unassembled WGS sequence"/>
</dbReference>
<evidence type="ECO:0000313" key="3">
    <source>
        <dbReference type="EMBL" id="CAF5113558.1"/>
    </source>
</evidence>
<dbReference type="PANTHER" id="PTHR14430:SF0">
    <property type="entry name" value="SEC2P DOMAIN-CONTAINING PROTEIN"/>
    <property type="match status" value="1"/>
</dbReference>
<evidence type="ECO:0000256" key="2">
    <source>
        <dbReference type="ARBA" id="ARBA00025794"/>
    </source>
</evidence>
<dbReference type="InterPro" id="IPR040351">
    <property type="entry name" value="RAB3IL/RAB3IP/Sec2"/>
</dbReference>
<keyword evidence="1" id="KW-0175">Coiled coil</keyword>
<dbReference type="AlphaFoldDB" id="A0A822EV41"/>
<sequence>GELCQCDYRVRLGENSQWWLLSSLARNRIAAVCDFFTFIRHVQCGLVKIDGTKMI</sequence>
<dbReference type="PANTHER" id="PTHR14430">
    <property type="entry name" value="RABIN3-RELATED"/>
    <property type="match status" value="1"/>
</dbReference>